<accession>A0A2S6GRP2</accession>
<proteinExistence type="predicted"/>
<gene>
    <name evidence="3" type="ORF">CLV40_10673</name>
</gene>
<dbReference type="PANTHER" id="PTHR48079:SF6">
    <property type="entry name" value="NAD(P)-BINDING DOMAIN-CONTAINING PROTEIN-RELATED"/>
    <property type="match status" value="1"/>
</dbReference>
<name>A0A2S6GRP2_9PSEU</name>
<dbReference type="InterPro" id="IPR036291">
    <property type="entry name" value="NAD(P)-bd_dom_sf"/>
</dbReference>
<dbReference type="OrthoDB" id="7941246at2"/>
<protein>
    <submittedName>
        <fullName evidence="3">Nucleoside-diphosphate-sugar epimerase</fullName>
    </submittedName>
</protein>
<dbReference type="InterPro" id="IPR001509">
    <property type="entry name" value="Epimerase_deHydtase"/>
</dbReference>
<dbReference type="SUPFAM" id="SSF51735">
    <property type="entry name" value="NAD(P)-binding Rossmann-fold domains"/>
    <property type="match status" value="1"/>
</dbReference>
<dbReference type="Pfam" id="PF01370">
    <property type="entry name" value="Epimerase"/>
    <property type="match status" value="1"/>
</dbReference>
<dbReference type="Gene3D" id="3.40.50.720">
    <property type="entry name" value="NAD(P)-binding Rossmann-like Domain"/>
    <property type="match status" value="1"/>
</dbReference>
<feature type="domain" description="NAD-dependent epimerase/dehydratase" evidence="2">
    <location>
        <begin position="3"/>
        <end position="211"/>
    </location>
</feature>
<sequence length="330" mass="34757">MRILVLGGTRFLGHAVAAEAVGRGHDVVCAARGESGAAPEGARLVVVDRDVEDGLAPLAGERFDAVVDVATISHEWVRRALAAFGADAAHWTFVSSISVYRDTGSAPGGIDDPVHEPRAEHGSREKMADDPDSYGAIKVASEQTVREVVGGRELIVRAGLITGPGDVFDRLGYWVQRIAAGGRVVVPDTDQRVQHIDVRDLAAWIVGSAETGTTGTYDAIGPHVPLLDLLAEIATTLDADVEFVRVDPAKLAELEVAPWAGPHSLPLWLPDTYANTTARDAAPVIAAGLAPRPFAETVTAVLANERALGLDRARVAGMTRAEEAAILDAL</sequence>
<reference evidence="3 4" key="1">
    <citation type="submission" date="2018-02" db="EMBL/GenBank/DDBJ databases">
        <title>Genomic Encyclopedia of Archaeal and Bacterial Type Strains, Phase II (KMG-II): from individual species to whole genera.</title>
        <authorList>
            <person name="Goeker M."/>
        </authorList>
    </citation>
    <scope>NUCLEOTIDE SEQUENCE [LARGE SCALE GENOMIC DNA]</scope>
    <source>
        <strain evidence="3 4">YU 961-1</strain>
    </source>
</reference>
<dbReference type="InterPro" id="IPR051783">
    <property type="entry name" value="NAD(P)-dependent_oxidoreduct"/>
</dbReference>
<dbReference type="EMBL" id="PTIX01000006">
    <property type="protein sequence ID" value="PPK67843.1"/>
    <property type="molecule type" value="Genomic_DNA"/>
</dbReference>
<evidence type="ECO:0000256" key="1">
    <source>
        <dbReference type="SAM" id="MobiDB-lite"/>
    </source>
</evidence>
<dbReference type="Proteomes" id="UP000239203">
    <property type="component" value="Unassembled WGS sequence"/>
</dbReference>
<dbReference type="RefSeq" id="WP_104479140.1">
    <property type="nucleotide sequence ID" value="NZ_CP154825.1"/>
</dbReference>
<evidence type="ECO:0000313" key="3">
    <source>
        <dbReference type="EMBL" id="PPK67843.1"/>
    </source>
</evidence>
<feature type="compositionally biased region" description="Basic and acidic residues" evidence="1">
    <location>
        <begin position="112"/>
        <end position="129"/>
    </location>
</feature>
<dbReference type="GO" id="GO:0005737">
    <property type="term" value="C:cytoplasm"/>
    <property type="evidence" value="ECO:0007669"/>
    <property type="project" value="TreeGrafter"/>
</dbReference>
<evidence type="ECO:0000313" key="4">
    <source>
        <dbReference type="Proteomes" id="UP000239203"/>
    </source>
</evidence>
<dbReference type="AlphaFoldDB" id="A0A2S6GRP2"/>
<evidence type="ECO:0000259" key="2">
    <source>
        <dbReference type="Pfam" id="PF01370"/>
    </source>
</evidence>
<comment type="caution">
    <text evidence="3">The sequence shown here is derived from an EMBL/GenBank/DDBJ whole genome shotgun (WGS) entry which is preliminary data.</text>
</comment>
<dbReference type="PANTHER" id="PTHR48079">
    <property type="entry name" value="PROTEIN YEEZ"/>
    <property type="match status" value="1"/>
</dbReference>
<feature type="region of interest" description="Disordered" evidence="1">
    <location>
        <begin position="105"/>
        <end position="131"/>
    </location>
</feature>
<dbReference type="GO" id="GO:0004029">
    <property type="term" value="F:aldehyde dehydrogenase (NAD+) activity"/>
    <property type="evidence" value="ECO:0007669"/>
    <property type="project" value="TreeGrafter"/>
</dbReference>
<organism evidence="3 4">
    <name type="scientific">Actinokineospora auranticolor</name>
    <dbReference type="NCBI Taxonomy" id="155976"/>
    <lineage>
        <taxon>Bacteria</taxon>
        <taxon>Bacillati</taxon>
        <taxon>Actinomycetota</taxon>
        <taxon>Actinomycetes</taxon>
        <taxon>Pseudonocardiales</taxon>
        <taxon>Pseudonocardiaceae</taxon>
        <taxon>Actinokineospora</taxon>
    </lineage>
</organism>
<keyword evidence="4" id="KW-1185">Reference proteome</keyword>